<accession>A0ABU1F360</accession>
<feature type="transmembrane region" description="Helical" evidence="1">
    <location>
        <begin position="21"/>
        <end position="37"/>
    </location>
</feature>
<dbReference type="Proteomes" id="UP001247754">
    <property type="component" value="Unassembled WGS sequence"/>
</dbReference>
<evidence type="ECO:0000313" key="3">
    <source>
        <dbReference type="Proteomes" id="UP001247754"/>
    </source>
</evidence>
<dbReference type="EMBL" id="JAVKPH010000001">
    <property type="protein sequence ID" value="MDR5651300.1"/>
    <property type="molecule type" value="Genomic_DNA"/>
</dbReference>
<feature type="transmembrane region" description="Helical" evidence="1">
    <location>
        <begin position="49"/>
        <end position="72"/>
    </location>
</feature>
<evidence type="ECO:0000256" key="1">
    <source>
        <dbReference type="SAM" id="Phobius"/>
    </source>
</evidence>
<protein>
    <submittedName>
        <fullName evidence="2">DUF5337 domain-containing protein</fullName>
    </submittedName>
</protein>
<evidence type="ECO:0000313" key="2">
    <source>
        <dbReference type="EMBL" id="MDR5651300.1"/>
    </source>
</evidence>
<reference evidence="2 3" key="1">
    <citation type="submission" date="2023-09" db="EMBL/GenBank/DDBJ databases">
        <title>Xinfangfangia sedmenti sp. nov., isolated the sedment.</title>
        <authorList>
            <person name="Xu L."/>
        </authorList>
    </citation>
    <scope>NUCLEOTIDE SEQUENCE [LARGE SCALE GENOMIC DNA]</scope>
    <source>
        <strain evidence="2 3">LG-4</strain>
    </source>
</reference>
<sequence length="78" mass="8785">MKPAPQPDRNAATDFARQGRLVAIVIAVATVAWLLLGEIGRQHGWAGRYAFLIDLAAVAAYVWALAVTWRLWRKRREN</sequence>
<dbReference type="InterPro" id="IPR020308">
    <property type="entry name" value="Uncharacterised_Ynq1"/>
</dbReference>
<gene>
    <name evidence="2" type="ORF">RGD00_01660</name>
</gene>
<proteinExistence type="predicted"/>
<dbReference type="Pfam" id="PF17272">
    <property type="entry name" value="DUF5337"/>
    <property type="match status" value="1"/>
</dbReference>
<dbReference type="RefSeq" id="WP_310455399.1">
    <property type="nucleotide sequence ID" value="NZ_JAVKPH010000001.1"/>
</dbReference>
<comment type="caution">
    <text evidence="2">The sequence shown here is derived from an EMBL/GenBank/DDBJ whole genome shotgun (WGS) entry which is preliminary data.</text>
</comment>
<name>A0ABU1F360_9RHOB</name>
<keyword evidence="1" id="KW-1133">Transmembrane helix</keyword>
<keyword evidence="3" id="KW-1185">Reference proteome</keyword>
<keyword evidence="1" id="KW-0812">Transmembrane</keyword>
<organism evidence="2 3">
    <name type="scientific">Ruixingdingia sedimenti</name>
    <dbReference type="NCBI Taxonomy" id="3073604"/>
    <lineage>
        <taxon>Bacteria</taxon>
        <taxon>Pseudomonadati</taxon>
        <taxon>Pseudomonadota</taxon>
        <taxon>Alphaproteobacteria</taxon>
        <taxon>Rhodobacterales</taxon>
        <taxon>Paracoccaceae</taxon>
        <taxon>Ruixingdingia</taxon>
    </lineage>
</organism>
<keyword evidence="1" id="KW-0472">Membrane</keyword>